<keyword evidence="3" id="KW-0804">Transcription</keyword>
<feature type="domain" description="PB1" evidence="6">
    <location>
        <begin position="141"/>
        <end position="221"/>
    </location>
</feature>
<evidence type="ECO:0000313" key="8">
    <source>
        <dbReference type="Proteomes" id="UP000222542"/>
    </source>
</evidence>
<dbReference type="SUPFAM" id="SSF54277">
    <property type="entry name" value="CAD &amp; PB1 domains"/>
    <property type="match status" value="1"/>
</dbReference>
<reference evidence="7 8" key="2">
    <citation type="journal article" date="2017" name="Genome Biol.">
        <title>New reference genome sequences of hot pepper reveal the massive evolution of plant disease-resistance genes by retroduplication.</title>
        <authorList>
            <person name="Kim S."/>
            <person name="Park J."/>
            <person name="Yeom S.I."/>
            <person name="Kim Y.M."/>
            <person name="Seo E."/>
            <person name="Kim K.T."/>
            <person name="Kim M.S."/>
            <person name="Lee J.M."/>
            <person name="Cheong K."/>
            <person name="Shin H.S."/>
            <person name="Kim S.B."/>
            <person name="Han K."/>
            <person name="Lee J."/>
            <person name="Park M."/>
            <person name="Lee H.A."/>
            <person name="Lee H.Y."/>
            <person name="Lee Y."/>
            <person name="Oh S."/>
            <person name="Lee J.H."/>
            <person name="Choi E."/>
            <person name="Choi E."/>
            <person name="Lee S.E."/>
            <person name="Jeon J."/>
            <person name="Kim H."/>
            <person name="Choi G."/>
            <person name="Song H."/>
            <person name="Lee J."/>
            <person name="Lee S.C."/>
            <person name="Kwon J.K."/>
            <person name="Lee H.Y."/>
            <person name="Koo N."/>
            <person name="Hong Y."/>
            <person name="Kim R.W."/>
            <person name="Kang W.H."/>
            <person name="Huh J.H."/>
            <person name="Kang B.C."/>
            <person name="Yang T.J."/>
            <person name="Lee Y.H."/>
            <person name="Bennetzen J.L."/>
            <person name="Choi D."/>
        </authorList>
    </citation>
    <scope>NUCLEOTIDE SEQUENCE [LARGE SCALE GENOMIC DNA]</scope>
    <source>
        <strain evidence="8">cv. CM334</strain>
    </source>
</reference>
<evidence type="ECO:0000256" key="1">
    <source>
        <dbReference type="ARBA" id="ARBA00023015"/>
    </source>
</evidence>
<reference evidence="7 8" key="1">
    <citation type="journal article" date="2014" name="Nat. Genet.">
        <title>Genome sequence of the hot pepper provides insights into the evolution of pungency in Capsicum species.</title>
        <authorList>
            <person name="Kim S."/>
            <person name="Park M."/>
            <person name="Yeom S.I."/>
            <person name="Kim Y.M."/>
            <person name="Lee J.M."/>
            <person name="Lee H.A."/>
            <person name="Seo E."/>
            <person name="Choi J."/>
            <person name="Cheong K."/>
            <person name="Kim K.T."/>
            <person name="Jung K."/>
            <person name="Lee G.W."/>
            <person name="Oh S.K."/>
            <person name="Bae C."/>
            <person name="Kim S.B."/>
            <person name="Lee H.Y."/>
            <person name="Kim S.Y."/>
            <person name="Kim M.S."/>
            <person name="Kang B.C."/>
            <person name="Jo Y.D."/>
            <person name="Yang H.B."/>
            <person name="Jeong H.J."/>
            <person name="Kang W.H."/>
            <person name="Kwon J.K."/>
            <person name="Shin C."/>
            <person name="Lim J.Y."/>
            <person name="Park J.H."/>
            <person name="Huh J.H."/>
            <person name="Kim J.S."/>
            <person name="Kim B.D."/>
            <person name="Cohen O."/>
            <person name="Paran I."/>
            <person name="Suh M.C."/>
            <person name="Lee S.B."/>
            <person name="Kim Y.K."/>
            <person name="Shin Y."/>
            <person name="Noh S.J."/>
            <person name="Park J."/>
            <person name="Seo Y.S."/>
            <person name="Kwon S.Y."/>
            <person name="Kim H.A."/>
            <person name="Park J.M."/>
            <person name="Kim H.J."/>
            <person name="Choi S.B."/>
            <person name="Bosland P.W."/>
            <person name="Reeves G."/>
            <person name="Jo S.H."/>
            <person name="Lee B.W."/>
            <person name="Cho H.T."/>
            <person name="Choi H.S."/>
            <person name="Lee M.S."/>
            <person name="Yu Y."/>
            <person name="Do Choi Y."/>
            <person name="Park B.S."/>
            <person name="van Deynze A."/>
            <person name="Ashrafi H."/>
            <person name="Hill T."/>
            <person name="Kim W.T."/>
            <person name="Pai H.S."/>
            <person name="Ahn H.K."/>
            <person name="Yeam I."/>
            <person name="Giovannoni J.J."/>
            <person name="Rose J.K."/>
            <person name="Sorensen I."/>
            <person name="Lee S.J."/>
            <person name="Kim R.W."/>
            <person name="Choi I.Y."/>
            <person name="Choi B.S."/>
            <person name="Lim J.S."/>
            <person name="Lee Y.H."/>
            <person name="Choi D."/>
        </authorList>
    </citation>
    <scope>NUCLEOTIDE SEQUENCE [LARGE SCALE GENOMIC DNA]</scope>
    <source>
        <strain evidence="8">cv. CM334</strain>
    </source>
</reference>
<dbReference type="Pfam" id="PF00564">
    <property type="entry name" value="PB1"/>
    <property type="match status" value="1"/>
</dbReference>
<keyword evidence="2" id="KW-0238">DNA-binding</keyword>
<dbReference type="Proteomes" id="UP000222542">
    <property type="component" value="Unassembled WGS sequence"/>
</dbReference>
<evidence type="ECO:0000256" key="4">
    <source>
        <dbReference type="ARBA" id="ARBA00023242"/>
    </source>
</evidence>
<dbReference type="PROSITE" id="PS51745">
    <property type="entry name" value="PB1"/>
    <property type="match status" value="1"/>
</dbReference>
<dbReference type="PANTHER" id="PTHR32002:SF62">
    <property type="entry name" value="PROTEIN NLP6-LIKE ISOFORM X1"/>
    <property type="match status" value="1"/>
</dbReference>
<dbReference type="InterPro" id="IPR053793">
    <property type="entry name" value="PB1-like"/>
</dbReference>
<dbReference type="Pfam" id="PF02042">
    <property type="entry name" value="RWP-RK"/>
    <property type="match status" value="1"/>
</dbReference>
<keyword evidence="8" id="KW-1185">Reference proteome</keyword>
<evidence type="ECO:0000259" key="5">
    <source>
        <dbReference type="PROSITE" id="PS51519"/>
    </source>
</evidence>
<comment type="caution">
    <text evidence="7">The sequence shown here is derived from an EMBL/GenBank/DDBJ whole genome shotgun (WGS) entry which is preliminary data.</text>
</comment>
<evidence type="ECO:0000259" key="6">
    <source>
        <dbReference type="PROSITE" id="PS51745"/>
    </source>
</evidence>
<gene>
    <name evidence="7" type="ORF">T459_18911</name>
</gene>
<dbReference type="STRING" id="4072.A0A2G2Z085"/>
<organism evidence="7 8">
    <name type="scientific">Capsicum annuum</name>
    <name type="common">Capsicum pepper</name>
    <dbReference type="NCBI Taxonomy" id="4072"/>
    <lineage>
        <taxon>Eukaryota</taxon>
        <taxon>Viridiplantae</taxon>
        <taxon>Streptophyta</taxon>
        <taxon>Embryophyta</taxon>
        <taxon>Tracheophyta</taxon>
        <taxon>Spermatophyta</taxon>
        <taxon>Magnoliopsida</taxon>
        <taxon>eudicotyledons</taxon>
        <taxon>Gunneridae</taxon>
        <taxon>Pentapetalae</taxon>
        <taxon>asterids</taxon>
        <taxon>lamiids</taxon>
        <taxon>Solanales</taxon>
        <taxon>Solanaceae</taxon>
        <taxon>Solanoideae</taxon>
        <taxon>Capsiceae</taxon>
        <taxon>Capsicum</taxon>
    </lineage>
</organism>
<protein>
    <recommendedName>
        <fullName evidence="9">PB1 domain-containing protein</fullName>
    </recommendedName>
</protein>
<dbReference type="Gene3D" id="3.10.20.90">
    <property type="entry name" value="Phosphatidylinositol 3-kinase Catalytic Subunit, Chain A, domain 1"/>
    <property type="match status" value="1"/>
</dbReference>
<dbReference type="InterPro" id="IPR000270">
    <property type="entry name" value="PB1_dom"/>
</dbReference>
<proteinExistence type="predicted"/>
<dbReference type="EMBL" id="AYRZ02000007">
    <property type="protein sequence ID" value="PHT75389.1"/>
    <property type="molecule type" value="Genomic_DNA"/>
</dbReference>
<dbReference type="PROSITE" id="PS51519">
    <property type="entry name" value="RWP_RK"/>
    <property type="match status" value="1"/>
</dbReference>
<dbReference type="GO" id="GO:0003677">
    <property type="term" value="F:DNA binding"/>
    <property type="evidence" value="ECO:0007669"/>
    <property type="project" value="UniProtKB-KW"/>
</dbReference>
<dbReference type="Gramene" id="PHT75389">
    <property type="protein sequence ID" value="PHT75389"/>
    <property type="gene ID" value="T459_18911"/>
</dbReference>
<evidence type="ECO:0000256" key="2">
    <source>
        <dbReference type="ARBA" id="ARBA00023125"/>
    </source>
</evidence>
<dbReference type="SMART" id="SM00666">
    <property type="entry name" value="PB1"/>
    <property type="match status" value="1"/>
</dbReference>
<keyword evidence="4" id="KW-0539">Nucleus</keyword>
<evidence type="ECO:0000313" key="7">
    <source>
        <dbReference type="EMBL" id="PHT75389.1"/>
    </source>
</evidence>
<dbReference type="PANTHER" id="PTHR32002">
    <property type="entry name" value="PROTEIN NLP8"/>
    <property type="match status" value="1"/>
</dbReference>
<dbReference type="InterPro" id="IPR045012">
    <property type="entry name" value="NLP"/>
</dbReference>
<name>A0A2G2Z085_CAPAN</name>
<accession>A0A2G2Z085</accession>
<evidence type="ECO:0008006" key="9">
    <source>
        <dbReference type="Google" id="ProtNLM"/>
    </source>
</evidence>
<sequence>MDQHLHQVSDYNQILGISPLTSSDLQEIESMDSGWFTHQMNHQPHVDKQCLSDEETEPEPDEVDKKMLVDETKVHINNRSGGITLKDLQEQAGKKIKDAMESLGVSRSTFKRICRANGIAMWSRELQIAPQPAMATLTQSSIGVKISYNGLNVRFPLSLSSGKNDLEVEVEKRFGIQTGSFWIKYEDEDEDWILITCDEDLHHGMNTCIERGITTIKMHVG</sequence>
<dbReference type="AlphaFoldDB" id="A0A2G2Z085"/>
<keyword evidence="1" id="KW-0805">Transcription regulation</keyword>
<evidence type="ECO:0000256" key="3">
    <source>
        <dbReference type="ARBA" id="ARBA00023163"/>
    </source>
</evidence>
<dbReference type="OMA" id="ANGIAMW"/>
<dbReference type="GO" id="GO:0003700">
    <property type="term" value="F:DNA-binding transcription factor activity"/>
    <property type="evidence" value="ECO:0007669"/>
    <property type="project" value="InterPro"/>
</dbReference>
<dbReference type="InterPro" id="IPR003035">
    <property type="entry name" value="RWP-RK_dom"/>
</dbReference>
<feature type="domain" description="RWP-RK" evidence="5">
    <location>
        <begin position="64"/>
        <end position="152"/>
    </location>
</feature>